<sequence length="652" mass="70893">GYVNGRDVDVRESGDNESTQIPDSEKLSVVENNYAIELDELRESLQKALKELKIARFNSTIFEEKAQIISESAIALKDEAANAWNDVSKALDNFQLILNEEVAAKESIQKATLALSLAKERLQLAIDASGSANEKNGNSDEDGLPLYVTGGDESNEKEVLVSAQLDLIESQNHLKNCEAELRSLQTKKEELQKEVDRLNIVAENVQFTASRADEDVANIMILAEKAVANELEAAHRVTDAEIALQRAERKLANSNIDTGDSAVDGSVCDEDSRRIPVPGIDNDLENIAEVVESVDSSPDSQFDESIIVSDKSDNENVKAAMDLSKNTDTEADADKLISIQTKIQGLQKESLRDSSPSTAPKALLNKSSRFFSASFFSFTSDEEEFTPASVFRGVLESARKQWLKLAFVCLLLGTGVSFYANRERMVRQFLRHPSMITSNVDELGITAKPLIREIRQLPEKLKKLIKMLPQEEIHEEASLFDMLWLLLASVVFVPLFQKIPGGSPVLGYLAAGILIGPYGISIIHNVHATKAIAEFGVVFLLFNIGLELSVERLSSMKKYVFGLGSAQVLVTAAAVGLIAHYAAGLAGPAALVVGNGLALSSTAVVLQVLQERGESTSRHGRATFSVLLFQDLAVVVLLILLPLISPSSSKGG</sequence>
<keyword evidence="4 7" id="KW-0472">Membrane</keyword>
<dbReference type="InterPro" id="IPR006153">
    <property type="entry name" value="Cation/H_exchanger_TM"/>
</dbReference>
<protein>
    <recommendedName>
        <fullName evidence="8">Cation/H+ exchanger transmembrane domain-containing protein</fullName>
    </recommendedName>
</protein>
<feature type="transmembrane region" description="Helical" evidence="7">
    <location>
        <begin position="505"/>
        <end position="525"/>
    </location>
</feature>
<feature type="transmembrane region" description="Helical" evidence="7">
    <location>
        <begin position="531"/>
        <end position="548"/>
    </location>
</feature>
<dbReference type="GO" id="GO:0015386">
    <property type="term" value="F:potassium:proton antiporter activity"/>
    <property type="evidence" value="ECO:0007669"/>
    <property type="project" value="TreeGrafter"/>
</dbReference>
<accession>S8CYV3</accession>
<organism evidence="9 10">
    <name type="scientific">Genlisea aurea</name>
    <dbReference type="NCBI Taxonomy" id="192259"/>
    <lineage>
        <taxon>Eukaryota</taxon>
        <taxon>Viridiplantae</taxon>
        <taxon>Streptophyta</taxon>
        <taxon>Embryophyta</taxon>
        <taxon>Tracheophyta</taxon>
        <taxon>Spermatophyta</taxon>
        <taxon>Magnoliopsida</taxon>
        <taxon>eudicotyledons</taxon>
        <taxon>Gunneridae</taxon>
        <taxon>Pentapetalae</taxon>
        <taxon>asterids</taxon>
        <taxon>lamiids</taxon>
        <taxon>Lamiales</taxon>
        <taxon>Lentibulariaceae</taxon>
        <taxon>Genlisea</taxon>
    </lineage>
</organism>
<comment type="subcellular location">
    <subcellularLocation>
        <location evidence="1">Membrane</location>
        <topology evidence="1">Multi-pass membrane protein</topology>
    </subcellularLocation>
</comment>
<feature type="coiled-coil region" evidence="5">
    <location>
        <begin position="31"/>
        <end position="58"/>
    </location>
</feature>
<feature type="region of interest" description="Disordered" evidence="6">
    <location>
        <begin position="1"/>
        <end position="22"/>
    </location>
</feature>
<dbReference type="Gene3D" id="1.20.1530.20">
    <property type="match status" value="1"/>
</dbReference>
<evidence type="ECO:0000256" key="5">
    <source>
        <dbReference type="SAM" id="Coils"/>
    </source>
</evidence>
<feature type="transmembrane region" description="Helical" evidence="7">
    <location>
        <begin position="589"/>
        <end position="609"/>
    </location>
</feature>
<proteinExistence type="predicted"/>
<feature type="coiled-coil region" evidence="5">
    <location>
        <begin position="167"/>
        <end position="208"/>
    </location>
</feature>
<dbReference type="Proteomes" id="UP000015453">
    <property type="component" value="Unassembled WGS sequence"/>
</dbReference>
<evidence type="ECO:0000256" key="1">
    <source>
        <dbReference type="ARBA" id="ARBA00004141"/>
    </source>
</evidence>
<name>S8CYV3_9LAMI</name>
<feature type="transmembrane region" description="Helical" evidence="7">
    <location>
        <begin position="402"/>
        <end position="420"/>
    </location>
</feature>
<feature type="domain" description="Cation/H+ exchanger transmembrane" evidence="8">
    <location>
        <begin position="488"/>
        <end position="645"/>
    </location>
</feature>
<dbReference type="PANTHER" id="PTHR46157:SF2">
    <property type="entry name" value="K(+) EFFLUX ANTIPORTER 1, CHLOROPLASTIC-RELATED"/>
    <property type="match status" value="1"/>
</dbReference>
<dbReference type="PANTHER" id="PTHR46157">
    <property type="entry name" value="K(+) EFFLUX ANTIPORTER 3, CHLOROPLASTIC"/>
    <property type="match status" value="1"/>
</dbReference>
<dbReference type="Pfam" id="PF00999">
    <property type="entry name" value="Na_H_Exchanger"/>
    <property type="match status" value="1"/>
</dbReference>
<dbReference type="OrthoDB" id="4834at2759"/>
<reference evidence="9 10" key="1">
    <citation type="journal article" date="2013" name="BMC Genomics">
        <title>The miniature genome of a carnivorous plant Genlisea aurea contains a low number of genes and short non-coding sequences.</title>
        <authorList>
            <person name="Leushkin E.V."/>
            <person name="Sutormin R.A."/>
            <person name="Nabieva E.R."/>
            <person name="Penin A.A."/>
            <person name="Kondrashov A.S."/>
            <person name="Logacheva M.D."/>
        </authorList>
    </citation>
    <scope>NUCLEOTIDE SEQUENCE [LARGE SCALE GENOMIC DNA]</scope>
</reference>
<dbReference type="EMBL" id="AUSU01001779">
    <property type="protein sequence ID" value="EPS70206.1"/>
    <property type="molecule type" value="Genomic_DNA"/>
</dbReference>
<evidence type="ECO:0000256" key="2">
    <source>
        <dbReference type="ARBA" id="ARBA00022692"/>
    </source>
</evidence>
<keyword evidence="5" id="KW-0175">Coiled coil</keyword>
<evidence type="ECO:0000313" key="9">
    <source>
        <dbReference type="EMBL" id="EPS70206.1"/>
    </source>
</evidence>
<keyword evidence="3 7" id="KW-1133">Transmembrane helix</keyword>
<evidence type="ECO:0000313" key="10">
    <source>
        <dbReference type="Proteomes" id="UP000015453"/>
    </source>
</evidence>
<evidence type="ECO:0000259" key="8">
    <source>
        <dbReference type="Pfam" id="PF00999"/>
    </source>
</evidence>
<evidence type="ECO:0000256" key="7">
    <source>
        <dbReference type="SAM" id="Phobius"/>
    </source>
</evidence>
<evidence type="ECO:0000256" key="3">
    <source>
        <dbReference type="ARBA" id="ARBA00022989"/>
    </source>
</evidence>
<feature type="transmembrane region" description="Helical" evidence="7">
    <location>
        <begin position="560"/>
        <end position="583"/>
    </location>
</feature>
<dbReference type="AlphaFoldDB" id="S8CYV3"/>
<feature type="non-terminal residue" evidence="9">
    <location>
        <position position="652"/>
    </location>
</feature>
<evidence type="ECO:0000256" key="4">
    <source>
        <dbReference type="ARBA" id="ARBA00023136"/>
    </source>
</evidence>
<evidence type="ECO:0000256" key="6">
    <source>
        <dbReference type="SAM" id="MobiDB-lite"/>
    </source>
</evidence>
<feature type="compositionally biased region" description="Basic and acidic residues" evidence="6">
    <location>
        <begin position="1"/>
        <end position="14"/>
    </location>
</feature>
<gene>
    <name evidence="9" type="ORF">M569_04551</name>
</gene>
<dbReference type="InterPro" id="IPR038770">
    <property type="entry name" value="Na+/solute_symporter_sf"/>
</dbReference>
<comment type="caution">
    <text evidence="9">The sequence shown here is derived from an EMBL/GenBank/DDBJ whole genome shotgun (WGS) entry which is preliminary data.</text>
</comment>
<feature type="transmembrane region" description="Helical" evidence="7">
    <location>
        <begin position="621"/>
        <end position="644"/>
    </location>
</feature>
<dbReference type="GO" id="GO:0016020">
    <property type="term" value="C:membrane"/>
    <property type="evidence" value="ECO:0007669"/>
    <property type="project" value="UniProtKB-SubCell"/>
</dbReference>
<dbReference type="GO" id="GO:0009507">
    <property type="term" value="C:chloroplast"/>
    <property type="evidence" value="ECO:0007669"/>
    <property type="project" value="TreeGrafter"/>
</dbReference>
<keyword evidence="10" id="KW-1185">Reference proteome</keyword>
<feature type="non-terminal residue" evidence="9">
    <location>
        <position position="1"/>
    </location>
</feature>
<keyword evidence="2 7" id="KW-0812">Transmembrane</keyword>